<dbReference type="Pfam" id="PF07238">
    <property type="entry name" value="PilZ"/>
    <property type="match status" value="1"/>
</dbReference>
<proteinExistence type="predicted"/>
<accession>A0ABS2MX06</accession>
<evidence type="ECO:0000313" key="3">
    <source>
        <dbReference type="Proteomes" id="UP001296943"/>
    </source>
</evidence>
<feature type="domain" description="PilZ" evidence="1">
    <location>
        <begin position="3"/>
        <end position="96"/>
    </location>
</feature>
<dbReference type="Proteomes" id="UP001296943">
    <property type="component" value="Unassembled WGS sequence"/>
</dbReference>
<reference evidence="2 3" key="1">
    <citation type="submission" date="2021-01" db="EMBL/GenBank/DDBJ databases">
        <title>Genomic Encyclopedia of Type Strains, Phase IV (KMG-IV): sequencing the most valuable type-strain genomes for metagenomic binning, comparative biology and taxonomic classification.</title>
        <authorList>
            <person name="Goeker M."/>
        </authorList>
    </citation>
    <scope>NUCLEOTIDE SEQUENCE [LARGE SCALE GENOMIC DNA]</scope>
    <source>
        <strain evidence="2 3">DSM 23711</strain>
    </source>
</reference>
<name>A0ABS2MX06_9BACI</name>
<sequence>MDKRLNSRVDVEHPPTVQTTLTTVNGLTLFKEETTITLNNLSIDGLSFSTDSELSIGQHLVLALPLFSSTNNIFGEIIWMQEKTTERTYGMKIITADFDYFHYMSSFEDYSQNKQADLVGGRQ</sequence>
<protein>
    <submittedName>
        <fullName evidence="2">Tfp pilus assembly protein PilZ</fullName>
    </submittedName>
</protein>
<dbReference type="InterPro" id="IPR009875">
    <property type="entry name" value="PilZ_domain"/>
</dbReference>
<dbReference type="RefSeq" id="WP_204497843.1">
    <property type="nucleotide sequence ID" value="NZ_JAFBDR010000003.1"/>
</dbReference>
<organism evidence="2 3">
    <name type="scientific">Aquibacillus albus</name>
    <dbReference type="NCBI Taxonomy" id="1168171"/>
    <lineage>
        <taxon>Bacteria</taxon>
        <taxon>Bacillati</taxon>
        <taxon>Bacillota</taxon>
        <taxon>Bacilli</taxon>
        <taxon>Bacillales</taxon>
        <taxon>Bacillaceae</taxon>
        <taxon>Aquibacillus</taxon>
    </lineage>
</organism>
<dbReference type="SUPFAM" id="SSF141371">
    <property type="entry name" value="PilZ domain-like"/>
    <property type="match status" value="1"/>
</dbReference>
<gene>
    <name evidence="2" type="ORF">JOC48_000911</name>
</gene>
<keyword evidence="3" id="KW-1185">Reference proteome</keyword>
<evidence type="ECO:0000259" key="1">
    <source>
        <dbReference type="Pfam" id="PF07238"/>
    </source>
</evidence>
<comment type="caution">
    <text evidence="2">The sequence shown here is derived from an EMBL/GenBank/DDBJ whole genome shotgun (WGS) entry which is preliminary data.</text>
</comment>
<dbReference type="EMBL" id="JAFBDR010000003">
    <property type="protein sequence ID" value="MBM7570433.1"/>
    <property type="molecule type" value="Genomic_DNA"/>
</dbReference>
<evidence type="ECO:0000313" key="2">
    <source>
        <dbReference type="EMBL" id="MBM7570433.1"/>
    </source>
</evidence>